<feature type="domain" description="Starch synthase catalytic" evidence="8">
    <location>
        <begin position="381"/>
        <end position="592"/>
    </location>
</feature>
<evidence type="ECO:0000256" key="4">
    <source>
        <dbReference type="ARBA" id="ARBA00022676"/>
    </source>
</evidence>
<dbReference type="InterPro" id="IPR013534">
    <property type="entry name" value="Starch_synth_cat_dom"/>
</dbReference>
<dbReference type="Gene3D" id="3.40.50.2000">
    <property type="entry name" value="Glycogen Phosphorylase B"/>
    <property type="match status" value="2"/>
</dbReference>
<evidence type="ECO:0000256" key="7">
    <source>
        <dbReference type="SAM" id="MobiDB-lite"/>
    </source>
</evidence>
<dbReference type="EC" id="2.4.1.21" evidence="3"/>
<comment type="catalytic activity">
    <reaction evidence="1">
        <text>[(1-&gt;4)-alpha-D-glucosyl](n) + ADP-alpha-D-glucose = [(1-&gt;4)-alpha-D-glucosyl](n+1) + ADP + H(+)</text>
        <dbReference type="Rhea" id="RHEA:18189"/>
        <dbReference type="Rhea" id="RHEA-COMP:9584"/>
        <dbReference type="Rhea" id="RHEA-COMP:9587"/>
        <dbReference type="ChEBI" id="CHEBI:15378"/>
        <dbReference type="ChEBI" id="CHEBI:15444"/>
        <dbReference type="ChEBI" id="CHEBI:57498"/>
        <dbReference type="ChEBI" id="CHEBI:456216"/>
        <dbReference type="EC" id="2.4.1.21"/>
    </reaction>
</comment>
<name>A0ABR0UT75_REHGL</name>
<gene>
    <name evidence="9" type="ORF">DH2020_040884</name>
</gene>
<evidence type="ECO:0000313" key="10">
    <source>
        <dbReference type="Proteomes" id="UP001318860"/>
    </source>
</evidence>
<evidence type="ECO:0000256" key="5">
    <source>
        <dbReference type="ARBA" id="ARBA00022679"/>
    </source>
</evidence>
<feature type="compositionally biased region" description="Low complexity" evidence="7">
    <location>
        <begin position="23"/>
        <end position="35"/>
    </location>
</feature>
<comment type="pathway">
    <text evidence="2">Glycan biosynthesis; starch biosynthesis.</text>
</comment>
<keyword evidence="6" id="KW-0750">Starch biosynthesis</keyword>
<proteinExistence type="predicted"/>
<dbReference type="Pfam" id="PF08323">
    <property type="entry name" value="Glyco_transf_5"/>
    <property type="match status" value="1"/>
</dbReference>
<protein>
    <recommendedName>
        <fullName evidence="3">starch synthase</fullName>
        <ecNumber evidence="3">2.4.1.21</ecNumber>
    </recommendedName>
</protein>
<dbReference type="SUPFAM" id="SSF53756">
    <property type="entry name" value="UDP-Glycosyltransferase/glycogen phosphorylase"/>
    <property type="match status" value="1"/>
</dbReference>
<keyword evidence="4" id="KW-0328">Glycosyltransferase</keyword>
<feature type="region of interest" description="Disordered" evidence="7">
    <location>
        <begin position="1"/>
        <end position="35"/>
    </location>
</feature>
<reference evidence="9 10" key="1">
    <citation type="journal article" date="2021" name="Comput. Struct. Biotechnol. J.">
        <title>De novo genome assembly of the potent medicinal plant Rehmannia glutinosa using nanopore technology.</title>
        <authorList>
            <person name="Ma L."/>
            <person name="Dong C."/>
            <person name="Song C."/>
            <person name="Wang X."/>
            <person name="Zheng X."/>
            <person name="Niu Y."/>
            <person name="Chen S."/>
            <person name="Feng W."/>
        </authorList>
    </citation>
    <scope>NUCLEOTIDE SEQUENCE [LARGE SCALE GENOMIC DNA]</scope>
    <source>
        <strain evidence="9">DH-2019</strain>
    </source>
</reference>
<sequence length="844" mass="94690">MSPPEPFPETTDPSQTHDRARSTRTTTTAPQTPHTHATCLSGYALSPSAYALGPSRYAGGPSGYASGPSTSHHTPYIAQPVDYDQFIIPQFTLFTDMFNTDVGMTCPSAYARLNFQHSPVPFSSGFEGSYMDMDPSPSTSDQQDIDNAEYDILGGASERDILRNVAPVDIDIRINITVVNCSQLPSQFLWSPFYATVDCRINASDKGKAIEWNIGESNRLSETPVSRELGGPSDVEVHQNHLKSIGTEKDERHNDIWKLFKEAQQNILYLNKQRLLAMEELDRVKNERNSLLDKVEQLEMKKEANIRRDKITISSELLLRIDSLVLNGVIGSTEACDLRRLVIDSRGSFTDDLYDIICKNDAEFLAELRHFSKKSKQNGFHIIHICTEMSPVVSVGSLASYITGLSRALQRKGNLVEVILPKYACLNLDEVQGLREIEAEFYSYFNGHLHGNRIWTGFTYFSRSSLDYLVKSGKRPDVLHIHNWQTSIVGPLFWDVFVNQYNDMQGFEGTRILLTCQGFDSQCLEQPEKLALCGLDPYTLLRPDRMQDNNKSHLVNILKGGVVYSNKVIIMSSGLTEGRIISASGHGLEPTLAIHKEKLVTAPCGFDKSTWDPSCDDFLPQSYSADDMKGKSICKVALQRHLGLHEAASKILVGCIYSDILDVDLEELKTVVWMASRRGVQFIFMGSSLIPGMRRFQEEVKDENVRFVNEYDEELSHLIISGSDIMLCPSFDDPLLQVPLKAMKYGAAPVPVNYAGSRLRHFGDETFESTKFSQYFKYTFANMSLGQAIDEIENNPSQWNRRIKDAMEKDFSWDSESHVVMCTGKPGSGNISLAEAFLSWTGMN</sequence>
<evidence type="ECO:0000256" key="1">
    <source>
        <dbReference type="ARBA" id="ARBA00001478"/>
    </source>
</evidence>
<dbReference type="PANTHER" id="PTHR46083">
    <property type="match status" value="1"/>
</dbReference>
<evidence type="ECO:0000259" key="8">
    <source>
        <dbReference type="Pfam" id="PF08323"/>
    </source>
</evidence>
<comment type="caution">
    <text evidence="9">The sequence shown here is derived from an EMBL/GenBank/DDBJ whole genome shotgun (WGS) entry which is preliminary data.</text>
</comment>
<keyword evidence="10" id="KW-1185">Reference proteome</keyword>
<accession>A0ABR0UT75</accession>
<keyword evidence="5" id="KW-0808">Transferase</keyword>
<dbReference type="EMBL" id="JABTTQ020002230">
    <property type="protein sequence ID" value="KAK6125367.1"/>
    <property type="molecule type" value="Genomic_DNA"/>
</dbReference>
<dbReference type="Proteomes" id="UP001318860">
    <property type="component" value="Unassembled WGS sequence"/>
</dbReference>
<evidence type="ECO:0000256" key="6">
    <source>
        <dbReference type="ARBA" id="ARBA00022922"/>
    </source>
</evidence>
<evidence type="ECO:0000256" key="3">
    <source>
        <dbReference type="ARBA" id="ARBA00012588"/>
    </source>
</evidence>
<evidence type="ECO:0000313" key="9">
    <source>
        <dbReference type="EMBL" id="KAK6125367.1"/>
    </source>
</evidence>
<organism evidence="9 10">
    <name type="scientific">Rehmannia glutinosa</name>
    <name type="common">Chinese foxglove</name>
    <dbReference type="NCBI Taxonomy" id="99300"/>
    <lineage>
        <taxon>Eukaryota</taxon>
        <taxon>Viridiplantae</taxon>
        <taxon>Streptophyta</taxon>
        <taxon>Embryophyta</taxon>
        <taxon>Tracheophyta</taxon>
        <taxon>Spermatophyta</taxon>
        <taxon>Magnoliopsida</taxon>
        <taxon>eudicotyledons</taxon>
        <taxon>Gunneridae</taxon>
        <taxon>Pentapetalae</taxon>
        <taxon>asterids</taxon>
        <taxon>lamiids</taxon>
        <taxon>Lamiales</taxon>
        <taxon>Orobanchaceae</taxon>
        <taxon>Rehmannieae</taxon>
        <taxon>Rehmannia</taxon>
    </lineage>
</organism>
<evidence type="ECO:0000256" key="2">
    <source>
        <dbReference type="ARBA" id="ARBA00004727"/>
    </source>
</evidence>
<dbReference type="PANTHER" id="PTHR46083:SF3">
    <property type="entry name" value="UDP-GLYCOSYLTRANSFERASE SUPERFAMILY PROTEIN"/>
    <property type="match status" value="1"/>
</dbReference>